<gene>
    <name evidence="1" type="ORF">DEAC_c36370</name>
</gene>
<dbReference type="STRING" id="476652.DEAC_c36370"/>
<dbReference type="EMBL" id="LDZY01000014">
    <property type="protein sequence ID" value="KLU64435.1"/>
    <property type="molecule type" value="Genomic_DNA"/>
</dbReference>
<proteinExistence type="predicted"/>
<evidence type="ECO:0000313" key="2">
    <source>
        <dbReference type="Proteomes" id="UP000036356"/>
    </source>
</evidence>
<evidence type="ECO:0000313" key="1">
    <source>
        <dbReference type="EMBL" id="KLU64435.1"/>
    </source>
</evidence>
<dbReference type="PATRIC" id="fig|476652.3.peg.3836"/>
<dbReference type="Proteomes" id="UP000036356">
    <property type="component" value="Unassembled WGS sequence"/>
</dbReference>
<keyword evidence="2" id="KW-1185">Reference proteome</keyword>
<sequence length="347" mass="40075">MPTFKKIIENFIERTEQHFFKVNLKDVLLGTEKYSFIKQDEIIEIINKNITRSMKKEILNEDIATSIDKAITTVRVFNIKLAHKEIYDEFTKYINDEYGFNVDISSICQKIIETAEERYVYLMRQTERENRGGDRKNLSDIASELGVSKRQLQKDIKAMTEQGFKLLGLNIKLVDERQDILKMESTPHPVILMQNISQLVVLLEGLRSMETVGAYRNSANTTAVDIWNQLTEYAREKILDVVEKIDNTGKATDWYFSIDKGEKWQGRFLNESETLGNGPKSQLIHLMKSGEPGCVTYIGDDDQQIILQDCVIKNYFIDEGRVLAEAHGTKYEIQDDKILEAYSIFQA</sequence>
<accession>A0A0J1FLU7</accession>
<organism evidence="1 2">
    <name type="scientific">Desulfosporosinus acididurans</name>
    <dbReference type="NCBI Taxonomy" id="476652"/>
    <lineage>
        <taxon>Bacteria</taxon>
        <taxon>Bacillati</taxon>
        <taxon>Bacillota</taxon>
        <taxon>Clostridia</taxon>
        <taxon>Eubacteriales</taxon>
        <taxon>Desulfitobacteriaceae</taxon>
        <taxon>Desulfosporosinus</taxon>
    </lineage>
</organism>
<name>A0A0J1FLU7_9FIRM</name>
<reference evidence="1 2" key="1">
    <citation type="submission" date="2015-06" db="EMBL/GenBank/DDBJ databases">
        <title>Draft genome of the moderately acidophilic sulfate reducer Candidatus Desulfosporosinus acididurans strain M1.</title>
        <authorList>
            <person name="Poehlein A."/>
            <person name="Petzsch P."/>
            <person name="Johnson B.D."/>
            <person name="Schloemann M."/>
            <person name="Daniel R."/>
            <person name="Muehling M."/>
        </authorList>
    </citation>
    <scope>NUCLEOTIDE SEQUENCE [LARGE SCALE GENOMIC DNA]</scope>
    <source>
        <strain evidence="1 2">M1</strain>
    </source>
</reference>
<comment type="caution">
    <text evidence="1">The sequence shown here is derived from an EMBL/GenBank/DDBJ whole genome shotgun (WGS) entry which is preliminary data.</text>
</comment>
<protein>
    <submittedName>
        <fullName evidence="1">Uncharacterized protein</fullName>
    </submittedName>
</protein>
<dbReference type="AlphaFoldDB" id="A0A0J1FLU7"/>